<reference evidence="1" key="1">
    <citation type="submission" date="2020-05" db="EMBL/GenBank/DDBJ databases">
        <title>WGS assembly of Panicum virgatum.</title>
        <authorList>
            <person name="Lovell J.T."/>
            <person name="Jenkins J."/>
            <person name="Shu S."/>
            <person name="Juenger T.E."/>
            <person name="Schmutz J."/>
        </authorList>
    </citation>
    <scope>NUCLEOTIDE SEQUENCE</scope>
    <source>
        <strain evidence="1">AP13</strain>
    </source>
</reference>
<dbReference type="Proteomes" id="UP000823388">
    <property type="component" value="Chromosome 3N"/>
</dbReference>
<keyword evidence="2" id="KW-1185">Reference proteome</keyword>
<sequence length="118" mass="13359">MEAVDKVLLNQFQTKLETTKAKPRSSMDSVDWGHRSPANDYGGRYSPHNGPFIPWNGPYLVRYPYPYLYTPPAIMNSGYMMNQTGTSNDTGMMAGPLQRCIHNMQVHMNMILPDSTSK</sequence>
<protein>
    <submittedName>
        <fullName evidence="1">Uncharacterized protein</fullName>
    </submittedName>
</protein>
<dbReference type="EMBL" id="CM029042">
    <property type="protein sequence ID" value="KAG2622278.1"/>
    <property type="molecule type" value="Genomic_DNA"/>
</dbReference>
<organism evidence="1 2">
    <name type="scientific">Panicum virgatum</name>
    <name type="common">Blackwell switchgrass</name>
    <dbReference type="NCBI Taxonomy" id="38727"/>
    <lineage>
        <taxon>Eukaryota</taxon>
        <taxon>Viridiplantae</taxon>
        <taxon>Streptophyta</taxon>
        <taxon>Embryophyta</taxon>
        <taxon>Tracheophyta</taxon>
        <taxon>Spermatophyta</taxon>
        <taxon>Magnoliopsida</taxon>
        <taxon>Liliopsida</taxon>
        <taxon>Poales</taxon>
        <taxon>Poaceae</taxon>
        <taxon>PACMAD clade</taxon>
        <taxon>Panicoideae</taxon>
        <taxon>Panicodae</taxon>
        <taxon>Paniceae</taxon>
        <taxon>Panicinae</taxon>
        <taxon>Panicum</taxon>
        <taxon>Panicum sect. Hiantes</taxon>
    </lineage>
</organism>
<name>A0A8T0UJM0_PANVG</name>
<accession>A0A8T0UJM0</accession>
<comment type="caution">
    <text evidence="1">The sequence shown here is derived from an EMBL/GenBank/DDBJ whole genome shotgun (WGS) entry which is preliminary data.</text>
</comment>
<gene>
    <name evidence="1" type="ORF">PVAP13_3NG273050</name>
</gene>
<proteinExistence type="predicted"/>
<dbReference type="AlphaFoldDB" id="A0A8T0UJM0"/>
<evidence type="ECO:0000313" key="2">
    <source>
        <dbReference type="Proteomes" id="UP000823388"/>
    </source>
</evidence>
<evidence type="ECO:0000313" key="1">
    <source>
        <dbReference type="EMBL" id="KAG2622278.1"/>
    </source>
</evidence>